<evidence type="ECO:0000256" key="7">
    <source>
        <dbReference type="ARBA" id="ARBA00023054"/>
    </source>
</evidence>
<comment type="subcellular location">
    <subcellularLocation>
        <location evidence="1">Chromosome</location>
        <location evidence="1">Centromere</location>
        <location evidence="1">Kinetochore</location>
    </subcellularLocation>
</comment>
<evidence type="ECO:0000313" key="11">
    <source>
        <dbReference type="EMBL" id="DAZ95405.1"/>
    </source>
</evidence>
<comment type="caution">
    <text evidence="11">The sequence shown here is derived from an EMBL/GenBank/DDBJ whole genome shotgun (WGS) entry which is preliminary data.</text>
</comment>
<dbReference type="Proteomes" id="UP001146120">
    <property type="component" value="Unassembled WGS sequence"/>
</dbReference>
<accession>A0AAV2YK76</accession>
<reference evidence="11" key="2">
    <citation type="journal article" date="2023" name="Microbiol Resour">
        <title>Decontamination and Annotation of the Draft Genome Sequence of the Oomycete Lagenidium giganteum ARSEF 373.</title>
        <authorList>
            <person name="Morgan W.R."/>
            <person name="Tartar A."/>
        </authorList>
    </citation>
    <scope>NUCLEOTIDE SEQUENCE</scope>
    <source>
        <strain evidence="11">ARSEF 373</strain>
    </source>
</reference>
<dbReference type="PANTHER" id="PTHR14527:SF2">
    <property type="entry name" value="PROTEIN MIS12 HOMOLOG"/>
    <property type="match status" value="1"/>
</dbReference>
<dbReference type="GO" id="GO:0000070">
    <property type="term" value="P:mitotic sister chromatid segregation"/>
    <property type="evidence" value="ECO:0007669"/>
    <property type="project" value="TreeGrafter"/>
</dbReference>
<evidence type="ECO:0000256" key="2">
    <source>
        <dbReference type="ARBA" id="ARBA00008643"/>
    </source>
</evidence>
<evidence type="ECO:0000256" key="8">
    <source>
        <dbReference type="ARBA" id="ARBA00023306"/>
    </source>
</evidence>
<dbReference type="PANTHER" id="PTHR14527">
    <property type="entry name" value="PROTEIN MIS12 HOMOLOG"/>
    <property type="match status" value="1"/>
</dbReference>
<keyword evidence="6" id="KW-0995">Kinetochore</keyword>
<name>A0AAV2YK76_9STRA</name>
<dbReference type="GO" id="GO:0000444">
    <property type="term" value="C:MIS12/MIND type complex"/>
    <property type="evidence" value="ECO:0007669"/>
    <property type="project" value="TreeGrafter"/>
</dbReference>
<evidence type="ECO:0000256" key="9">
    <source>
        <dbReference type="ARBA" id="ARBA00023328"/>
    </source>
</evidence>
<evidence type="ECO:0000313" key="12">
    <source>
        <dbReference type="Proteomes" id="UP001146120"/>
    </source>
</evidence>
<keyword evidence="4" id="KW-0132">Cell division</keyword>
<evidence type="ECO:0000256" key="1">
    <source>
        <dbReference type="ARBA" id="ARBA00004629"/>
    </source>
</evidence>
<sequence length="276" mass="30966">MGKQVSVAGDGDKNERGTAPLVEPCQFVPRLLEQVNDSILNSVREATGEVENAMHQRLQSCGDKKKQARQLNLVTKCAHEYTGKIQSVFEKNFDKFELYVLRNIVAVPPELEDEVDRLGKARNIDATSKAKCDAAEATVTESKEQQLARELSELRQTMRELTTQQQNLKEETKAVEASNAELKALLEKLDFLDQAPSTTLSPLKWTAGQISTLQASLQKMGAIQVELEQDTAEYKRQRVSKTEYRNLRQRFMAHTSTVTVASSDELKQLGTRLRGV</sequence>
<keyword evidence="5" id="KW-0498">Mitosis</keyword>
<organism evidence="11 12">
    <name type="scientific">Lagenidium giganteum</name>
    <dbReference type="NCBI Taxonomy" id="4803"/>
    <lineage>
        <taxon>Eukaryota</taxon>
        <taxon>Sar</taxon>
        <taxon>Stramenopiles</taxon>
        <taxon>Oomycota</taxon>
        <taxon>Peronosporomycetes</taxon>
        <taxon>Pythiales</taxon>
        <taxon>Pythiaceae</taxon>
    </lineage>
</organism>
<evidence type="ECO:0000256" key="3">
    <source>
        <dbReference type="ARBA" id="ARBA00022454"/>
    </source>
</evidence>
<evidence type="ECO:0000256" key="10">
    <source>
        <dbReference type="SAM" id="Coils"/>
    </source>
</evidence>
<dbReference type="GO" id="GO:0051382">
    <property type="term" value="P:kinetochore assembly"/>
    <property type="evidence" value="ECO:0007669"/>
    <property type="project" value="TreeGrafter"/>
</dbReference>
<keyword evidence="7 10" id="KW-0175">Coiled coil</keyword>
<dbReference type="EMBL" id="DAKRPA010000205">
    <property type="protein sequence ID" value="DAZ95405.1"/>
    <property type="molecule type" value="Genomic_DNA"/>
</dbReference>
<keyword evidence="9" id="KW-0137">Centromere</keyword>
<keyword evidence="3" id="KW-0158">Chromosome</keyword>
<feature type="coiled-coil region" evidence="10">
    <location>
        <begin position="140"/>
        <end position="195"/>
    </location>
</feature>
<keyword evidence="12" id="KW-1185">Reference proteome</keyword>
<evidence type="ECO:0000256" key="5">
    <source>
        <dbReference type="ARBA" id="ARBA00022776"/>
    </source>
</evidence>
<evidence type="ECO:0000256" key="4">
    <source>
        <dbReference type="ARBA" id="ARBA00022618"/>
    </source>
</evidence>
<proteinExistence type="inferred from homology"/>
<keyword evidence="8" id="KW-0131">Cell cycle</keyword>
<gene>
    <name evidence="11" type="ORF">N0F65_006295</name>
</gene>
<dbReference type="GO" id="GO:0051301">
    <property type="term" value="P:cell division"/>
    <property type="evidence" value="ECO:0007669"/>
    <property type="project" value="UniProtKB-KW"/>
</dbReference>
<dbReference type="Pfam" id="PF05859">
    <property type="entry name" value="Mis12"/>
    <property type="match status" value="1"/>
</dbReference>
<comment type="similarity">
    <text evidence="2">Belongs to the mis12 family.</text>
</comment>
<dbReference type="InterPro" id="IPR008685">
    <property type="entry name" value="Centromere_Mis12"/>
</dbReference>
<dbReference type="AlphaFoldDB" id="A0AAV2YK76"/>
<reference evidence="11" key="1">
    <citation type="submission" date="2022-11" db="EMBL/GenBank/DDBJ databases">
        <authorList>
            <person name="Morgan W.R."/>
            <person name="Tartar A."/>
        </authorList>
    </citation>
    <scope>NUCLEOTIDE SEQUENCE</scope>
    <source>
        <strain evidence="11">ARSEF 373</strain>
    </source>
</reference>
<protein>
    <submittedName>
        <fullName evidence="11">Uncharacterized protein</fullName>
    </submittedName>
</protein>
<dbReference type="GO" id="GO:0005634">
    <property type="term" value="C:nucleus"/>
    <property type="evidence" value="ECO:0007669"/>
    <property type="project" value="InterPro"/>
</dbReference>
<evidence type="ECO:0000256" key="6">
    <source>
        <dbReference type="ARBA" id="ARBA00022838"/>
    </source>
</evidence>